<evidence type="ECO:0000259" key="1">
    <source>
        <dbReference type="Pfam" id="PF08279"/>
    </source>
</evidence>
<proteinExistence type="predicted"/>
<dbReference type="InterPro" id="IPR051534">
    <property type="entry name" value="CBASS_pafABC_assoc_protein"/>
</dbReference>
<sequence length="245" mass="26880">MRKADRLFQLVNLIRVHQPISAERLASRIGVSVRSIYRYIDDLSFSGIPIYGTAGVGYALDADFEMPPLTLNRLELDALMLGMEMLSASADNDLSAAARMLLSKISASIAHHQIDPSTAKIRALGTTPSSTRGHLATLRNAIENAQALTITYTSLDGAVSQRLISPLGLFYWGGKWTVGSWCSTRAAYRDFRVDRIASIAIAQQPSPNNPALDLQAYMKHRQASGKRSLLLTLRCQYELLIIGTS</sequence>
<dbReference type="PROSITE" id="PS52050">
    <property type="entry name" value="WYL"/>
    <property type="match status" value="1"/>
</dbReference>
<organism evidence="3">
    <name type="scientific">Pseudomonas sp. 13.2</name>
    <dbReference type="NCBI Taxonomy" id="3144665"/>
    <lineage>
        <taxon>Bacteria</taxon>
        <taxon>Pseudomonadati</taxon>
        <taxon>Pseudomonadota</taxon>
        <taxon>Gammaproteobacteria</taxon>
        <taxon>Pseudomonadales</taxon>
        <taxon>Pseudomonadaceae</taxon>
        <taxon>Pseudomonas</taxon>
    </lineage>
</organism>
<dbReference type="InterPro" id="IPR036390">
    <property type="entry name" value="WH_DNA-bd_sf"/>
</dbReference>
<dbReference type="InterPro" id="IPR036388">
    <property type="entry name" value="WH-like_DNA-bd_sf"/>
</dbReference>
<dbReference type="Pfam" id="PF13280">
    <property type="entry name" value="WYL"/>
    <property type="match status" value="1"/>
</dbReference>
<dbReference type="SUPFAM" id="SSF46785">
    <property type="entry name" value="Winged helix' DNA-binding domain"/>
    <property type="match status" value="1"/>
</dbReference>
<dbReference type="Gene3D" id="1.10.10.10">
    <property type="entry name" value="Winged helix-like DNA-binding domain superfamily/Winged helix DNA-binding domain"/>
    <property type="match status" value="1"/>
</dbReference>
<dbReference type="PANTHER" id="PTHR34580">
    <property type="match status" value="1"/>
</dbReference>
<evidence type="ECO:0000313" key="3">
    <source>
        <dbReference type="EMBL" id="XBG32129.1"/>
    </source>
</evidence>
<dbReference type="AlphaFoldDB" id="A0AAU7BHX7"/>
<accession>A0AAU7BHX7</accession>
<dbReference type="EMBL" id="CP157179">
    <property type="protein sequence ID" value="XBG32129.1"/>
    <property type="molecule type" value="Genomic_DNA"/>
</dbReference>
<evidence type="ECO:0000259" key="2">
    <source>
        <dbReference type="Pfam" id="PF13280"/>
    </source>
</evidence>
<reference evidence="3" key="1">
    <citation type="journal article" date="2019" name="Microbiol. Resour. Announc.">
        <title>Draft Genome Sequences of Five Environmental Bacterial Isolates That Degrade Polyethylene Terephthalate Plastic.</title>
        <authorList>
            <person name="Leon-Zayas R."/>
            <person name="Roberts C."/>
            <person name="Vague M."/>
            <person name="Mellies J.L."/>
        </authorList>
    </citation>
    <scope>NUCLEOTIDE SEQUENCE</scope>
    <source>
        <strain evidence="3">13.2</strain>
    </source>
</reference>
<gene>
    <name evidence="3" type="ORF">ABH853_02110</name>
</gene>
<feature type="domain" description="WYL" evidence="2">
    <location>
        <begin position="134"/>
        <end position="200"/>
    </location>
</feature>
<reference evidence="3" key="2">
    <citation type="submission" date="2024-05" db="EMBL/GenBank/DDBJ databases">
        <authorList>
            <person name="Mellies J."/>
            <person name="Newton I."/>
        </authorList>
    </citation>
    <scope>NUCLEOTIDE SEQUENCE</scope>
    <source>
        <strain evidence="3">13.2</strain>
    </source>
</reference>
<dbReference type="InterPro" id="IPR026881">
    <property type="entry name" value="WYL_dom"/>
</dbReference>
<name>A0AAU7BHX7_9PSED</name>
<dbReference type="PANTHER" id="PTHR34580:SF3">
    <property type="entry name" value="PROTEIN PAFB"/>
    <property type="match status" value="1"/>
</dbReference>
<dbReference type="InterPro" id="IPR013196">
    <property type="entry name" value="HTH_11"/>
</dbReference>
<protein>
    <submittedName>
        <fullName evidence="3">YafY family protein</fullName>
    </submittedName>
</protein>
<dbReference type="Pfam" id="PF08279">
    <property type="entry name" value="HTH_11"/>
    <property type="match status" value="1"/>
</dbReference>
<feature type="domain" description="Helix-turn-helix type 11" evidence="1">
    <location>
        <begin position="6"/>
        <end position="58"/>
    </location>
</feature>